<dbReference type="SUPFAM" id="SSF53067">
    <property type="entry name" value="Actin-like ATPase domain"/>
    <property type="match status" value="1"/>
</dbReference>
<gene>
    <name evidence="4" type="ORF">METZ01_LOCUS137555</name>
</gene>
<dbReference type="InterPro" id="IPR008040">
    <property type="entry name" value="Hydant_A_N"/>
</dbReference>
<dbReference type="PANTHER" id="PTHR11365">
    <property type="entry name" value="5-OXOPROLINASE RELATED"/>
    <property type="match status" value="1"/>
</dbReference>
<evidence type="ECO:0000259" key="3">
    <source>
        <dbReference type="Pfam" id="PF19278"/>
    </source>
</evidence>
<dbReference type="GO" id="GO:0006749">
    <property type="term" value="P:glutathione metabolic process"/>
    <property type="evidence" value="ECO:0007669"/>
    <property type="project" value="TreeGrafter"/>
</dbReference>
<dbReference type="AlphaFoldDB" id="A0A381Z6Z6"/>
<evidence type="ECO:0000259" key="2">
    <source>
        <dbReference type="Pfam" id="PF05378"/>
    </source>
</evidence>
<dbReference type="Pfam" id="PF19278">
    <property type="entry name" value="Hydant_A_C"/>
    <property type="match status" value="1"/>
</dbReference>
<organism evidence="4">
    <name type="scientific">marine metagenome</name>
    <dbReference type="NCBI Taxonomy" id="408172"/>
    <lineage>
        <taxon>unclassified sequences</taxon>
        <taxon>metagenomes</taxon>
        <taxon>ecological metagenomes</taxon>
    </lineage>
</organism>
<feature type="domain" description="Hydantoinase/oxoprolinase N-terminal" evidence="2">
    <location>
        <begin position="2"/>
        <end position="175"/>
    </location>
</feature>
<evidence type="ECO:0000313" key="4">
    <source>
        <dbReference type="EMBL" id="SVA84701.1"/>
    </source>
</evidence>
<feature type="domain" description="Hydantoinase A/oxoprolinase" evidence="1">
    <location>
        <begin position="196"/>
        <end position="483"/>
    </location>
</feature>
<dbReference type="PANTHER" id="PTHR11365:SF23">
    <property type="entry name" value="HYPOTHETICAL 5-OXOPROLINASE (EUROFUNG)-RELATED"/>
    <property type="match status" value="1"/>
</dbReference>
<name>A0A381Z6Z6_9ZZZZ</name>
<dbReference type="Pfam" id="PF01968">
    <property type="entry name" value="Hydantoinase_A"/>
    <property type="match status" value="1"/>
</dbReference>
<protein>
    <recommendedName>
        <fullName evidence="5">Hydantoinase/oxoprolinase N-terminal domain-containing protein</fullName>
    </recommendedName>
</protein>
<accession>A0A381Z6Z6</accession>
<dbReference type="InterPro" id="IPR043129">
    <property type="entry name" value="ATPase_NBD"/>
</dbReference>
<evidence type="ECO:0008006" key="5">
    <source>
        <dbReference type="Google" id="ProtNLM"/>
    </source>
</evidence>
<reference evidence="4" key="1">
    <citation type="submission" date="2018-05" db="EMBL/GenBank/DDBJ databases">
        <authorList>
            <person name="Lanie J.A."/>
            <person name="Ng W.-L."/>
            <person name="Kazmierczak K.M."/>
            <person name="Andrzejewski T.M."/>
            <person name="Davidsen T.M."/>
            <person name="Wayne K.J."/>
            <person name="Tettelin H."/>
            <person name="Glass J.I."/>
            <person name="Rusch D."/>
            <person name="Podicherti R."/>
            <person name="Tsui H.-C.T."/>
            <person name="Winkler M.E."/>
        </authorList>
    </citation>
    <scope>NUCLEOTIDE SEQUENCE</scope>
</reference>
<dbReference type="Pfam" id="PF05378">
    <property type="entry name" value="Hydant_A_N"/>
    <property type="match status" value="1"/>
</dbReference>
<dbReference type="EMBL" id="UINC01020092">
    <property type="protein sequence ID" value="SVA84701.1"/>
    <property type="molecule type" value="Genomic_DNA"/>
</dbReference>
<dbReference type="GO" id="GO:0005829">
    <property type="term" value="C:cytosol"/>
    <property type="evidence" value="ECO:0007669"/>
    <property type="project" value="TreeGrafter"/>
</dbReference>
<feature type="domain" description="Acetophenone carboxylase-like C-terminal" evidence="3">
    <location>
        <begin position="508"/>
        <end position="662"/>
    </location>
</feature>
<proteinExistence type="predicted"/>
<sequence>MRLAIDIGGTFTDAVAISDDGHVFTGKSSTTPSNLADGVINAIRTLDIRLEHVTSFIHGTTAGLNALLERRGAKVALLTTKGFRDVYAIGRANRPEMYNARYKRPMPLVQRPDIYEVNERKAADGSVLQPIRIEELVSLCKNSLANSYEAIAVCLLHSYIDPTHEREVRNILTEELDGVPIVLSSDVAPEWREYERTSTTVVSAYVAPIIGEYLLELEQRLKTEGIRSPVLVMQSNGGVVTADVAKRLPVQTLLSGPVGGTTAGVAINHTLESANRDGLICIDMGGTSFDVSMVVNEEAQVELESSIDGHDLLFPSVGIHTVGAGGGSVAEVVAGGLRVGPRSAGAVPGPACYGRGGTEPTVTDANLLLGRLSINARLCGDLELDSGKAKQAVTAVGQKIHMETTALSEGIVKIADGNMANAIRELTVFRGLDPRDYALMAFGGAGPLHAVALAEELEISTVVVPAHAGVLSAWGMLQADYRVDLSASHSGLLGSLDPILLHSLSEKLSNDAKTTLSIEKTGVSSHEVSLAADLRYLGQEYTLTISIANFEEGWQEALKKNFDDAYLIRFGHCNEEETVEMVNLRVTLLGYIQRMDHESAKATQNSSPISREQSWSGNDWVDTPVYRRDSLSSDAPIDGPSMVLEPDATTYIPHGWQLRLHERGHLLITKSENSER</sequence>
<dbReference type="InterPro" id="IPR002821">
    <property type="entry name" value="Hydantoinase_A"/>
</dbReference>
<dbReference type="InterPro" id="IPR049517">
    <property type="entry name" value="ACX-like_C"/>
</dbReference>
<evidence type="ECO:0000259" key="1">
    <source>
        <dbReference type="Pfam" id="PF01968"/>
    </source>
</evidence>
<dbReference type="InterPro" id="IPR045079">
    <property type="entry name" value="Oxoprolinase-like"/>
</dbReference>
<dbReference type="GO" id="GO:0017168">
    <property type="term" value="F:5-oxoprolinase (ATP-hydrolyzing) activity"/>
    <property type="evidence" value="ECO:0007669"/>
    <property type="project" value="TreeGrafter"/>
</dbReference>